<protein>
    <recommendedName>
        <fullName evidence="3">Cytokinin riboside 5'-monophosphate phosphoribohydrolase</fullName>
        <ecNumber evidence="3">3.2.2.n1</ecNumber>
    </recommendedName>
</protein>
<dbReference type="EMBL" id="JAOANI010000002">
    <property type="protein sequence ID" value="MCT7357580.1"/>
    <property type="molecule type" value="Genomic_DNA"/>
</dbReference>
<reference evidence="4" key="1">
    <citation type="journal article" date="2022" name="Front. Microbiol.">
        <title>Genome-based taxonomic rearrangement of Oceanobacter-related bacteria including the description of Thalassolituus hydrocarbonoclasticus sp. nov. and Thalassolituus pacificus sp. nov. and emended description of the genus Thalassolituus.</title>
        <authorList>
            <person name="Dong C."/>
            <person name="Wei L."/>
            <person name="Wang J."/>
            <person name="Lai Q."/>
            <person name="Huang Z."/>
            <person name="Shao Z."/>
        </authorList>
    </citation>
    <scope>NUCLEOTIDE SEQUENCE</scope>
    <source>
        <strain evidence="4">59MF3M-4</strain>
    </source>
</reference>
<proteinExistence type="inferred from homology"/>
<comment type="caution">
    <text evidence="4">The sequence shown here is derived from an EMBL/GenBank/DDBJ whole genome shotgun (WGS) entry which is preliminary data.</text>
</comment>
<dbReference type="RefSeq" id="WP_260974513.1">
    <property type="nucleotide sequence ID" value="NZ_JAOANI010000002.1"/>
</dbReference>
<dbReference type="GO" id="GO:0009691">
    <property type="term" value="P:cytokinin biosynthetic process"/>
    <property type="evidence" value="ECO:0007669"/>
    <property type="project" value="UniProtKB-UniRule"/>
</dbReference>
<dbReference type="GO" id="GO:0005829">
    <property type="term" value="C:cytosol"/>
    <property type="evidence" value="ECO:0007669"/>
    <property type="project" value="TreeGrafter"/>
</dbReference>
<name>A0A9X2WCE1_9GAMM</name>
<dbReference type="EC" id="3.2.2.n1" evidence="3"/>
<accession>A0A9X2WCE1</accession>
<comment type="similarity">
    <text evidence="2 3">Belongs to the LOG family.</text>
</comment>
<evidence type="ECO:0000313" key="5">
    <source>
        <dbReference type="Proteomes" id="UP001147830"/>
    </source>
</evidence>
<dbReference type="NCBIfam" id="TIGR00730">
    <property type="entry name" value="Rossman fold protein, TIGR00730 family"/>
    <property type="match status" value="1"/>
</dbReference>
<evidence type="ECO:0000256" key="1">
    <source>
        <dbReference type="ARBA" id="ARBA00000274"/>
    </source>
</evidence>
<dbReference type="InterPro" id="IPR005269">
    <property type="entry name" value="LOG"/>
</dbReference>
<evidence type="ECO:0000256" key="2">
    <source>
        <dbReference type="ARBA" id="ARBA00006763"/>
    </source>
</evidence>
<gene>
    <name evidence="4" type="ORF">NYR02_00900</name>
</gene>
<keyword evidence="5" id="KW-1185">Reference proteome</keyword>
<dbReference type="AlphaFoldDB" id="A0A9X2WCE1"/>
<keyword evidence="3" id="KW-0203">Cytokinin biosynthesis</keyword>
<organism evidence="4 5">
    <name type="scientific">Thalassolituus pacificus</name>
    <dbReference type="NCBI Taxonomy" id="2975440"/>
    <lineage>
        <taxon>Bacteria</taxon>
        <taxon>Pseudomonadati</taxon>
        <taxon>Pseudomonadota</taxon>
        <taxon>Gammaproteobacteria</taxon>
        <taxon>Oceanospirillales</taxon>
        <taxon>Oceanospirillaceae</taxon>
        <taxon>Thalassolituus</taxon>
    </lineage>
</organism>
<dbReference type="PANTHER" id="PTHR31223:SF70">
    <property type="entry name" value="LOG FAMILY PROTEIN YJL055W"/>
    <property type="match status" value="1"/>
</dbReference>
<dbReference type="GO" id="GO:0008714">
    <property type="term" value="F:AMP nucleosidase activity"/>
    <property type="evidence" value="ECO:0007669"/>
    <property type="project" value="UniProtKB-EC"/>
</dbReference>
<dbReference type="PANTHER" id="PTHR31223">
    <property type="entry name" value="LOG FAMILY PROTEIN YJL055W"/>
    <property type="match status" value="1"/>
</dbReference>
<reference evidence="4" key="2">
    <citation type="submission" date="2022-08" db="EMBL/GenBank/DDBJ databases">
        <authorList>
            <person name="Dong C."/>
        </authorList>
    </citation>
    <scope>NUCLEOTIDE SEQUENCE</scope>
    <source>
        <strain evidence="4">59MF3M-4</strain>
    </source>
</reference>
<keyword evidence="3" id="KW-0378">Hydrolase</keyword>
<sequence length="178" mass="18983">MQRIAIYCGARSGNDPKYAKAAEQLAHYLAQQGIGIVYGGSNSGLMGIIADTALAAGGEVIGVIPDALHKREIAHSGLSTLHHVAGMHERKALMAELADAFVALPGGIGTLDELIEIWCWAGMGAHSKPCACYEVDNYWQPLFDLLSHVQQEGFAHGERQLLRASTPEQLLASLQGGH</sequence>
<comment type="catalytic activity">
    <reaction evidence="1">
        <text>AMP + H2O = D-ribose 5-phosphate + adenine</text>
        <dbReference type="Rhea" id="RHEA:20129"/>
        <dbReference type="ChEBI" id="CHEBI:15377"/>
        <dbReference type="ChEBI" id="CHEBI:16708"/>
        <dbReference type="ChEBI" id="CHEBI:78346"/>
        <dbReference type="ChEBI" id="CHEBI:456215"/>
        <dbReference type="EC" id="3.2.2.4"/>
    </reaction>
</comment>
<evidence type="ECO:0000313" key="4">
    <source>
        <dbReference type="EMBL" id="MCT7357580.1"/>
    </source>
</evidence>
<dbReference type="SUPFAM" id="SSF102405">
    <property type="entry name" value="MCP/YpsA-like"/>
    <property type="match status" value="1"/>
</dbReference>
<evidence type="ECO:0000256" key="3">
    <source>
        <dbReference type="RuleBase" id="RU363015"/>
    </source>
</evidence>
<dbReference type="Pfam" id="PF03641">
    <property type="entry name" value="Lysine_decarbox"/>
    <property type="match status" value="1"/>
</dbReference>
<dbReference type="InterPro" id="IPR031100">
    <property type="entry name" value="LOG_fam"/>
</dbReference>
<dbReference type="Proteomes" id="UP001147830">
    <property type="component" value="Unassembled WGS sequence"/>
</dbReference>
<dbReference type="Gene3D" id="3.40.50.450">
    <property type="match status" value="1"/>
</dbReference>